<evidence type="ECO:0000256" key="6">
    <source>
        <dbReference type="ARBA" id="ARBA00023134"/>
    </source>
</evidence>
<feature type="binding site" evidence="8">
    <location>
        <position position="104"/>
    </location>
    <ligand>
        <name>GTP</name>
        <dbReference type="ChEBI" id="CHEBI:37565"/>
    </ligand>
</feature>
<evidence type="ECO:0000313" key="11">
    <source>
        <dbReference type="Proteomes" id="UP000585437"/>
    </source>
</evidence>
<dbReference type="AlphaFoldDB" id="A0A7X0JFV2"/>
<feature type="binding site" evidence="8">
    <location>
        <begin position="13"/>
        <end position="15"/>
    </location>
    <ligand>
        <name>GTP</name>
        <dbReference type="ChEBI" id="CHEBI:37565"/>
    </ligand>
</feature>
<evidence type="ECO:0000256" key="7">
    <source>
        <dbReference type="ARBA" id="ARBA00023150"/>
    </source>
</evidence>
<dbReference type="PANTHER" id="PTHR19136:SF81">
    <property type="entry name" value="MOLYBDENUM COFACTOR GUANYLYLTRANSFERASE"/>
    <property type="match status" value="1"/>
</dbReference>
<dbReference type="CDD" id="cd02503">
    <property type="entry name" value="MobA"/>
    <property type="match status" value="1"/>
</dbReference>
<keyword evidence="11" id="KW-1185">Reference proteome</keyword>
<evidence type="ECO:0000313" key="10">
    <source>
        <dbReference type="EMBL" id="MBB6506818.1"/>
    </source>
</evidence>
<dbReference type="InterPro" id="IPR029044">
    <property type="entry name" value="Nucleotide-diphossugar_trans"/>
</dbReference>
<dbReference type="GO" id="GO:1902758">
    <property type="term" value="P:bis(molybdopterin guanine dinucleotide)molybdenum biosynthetic process"/>
    <property type="evidence" value="ECO:0007669"/>
    <property type="project" value="TreeGrafter"/>
</dbReference>
<sequence>MITASNDLPALILAGGRSSRMGQNKADLPLAGKTILGHVVDRLAPQVISIVLNAPEASENIRGLRLVPDLRPGQAGPLEGVLAGLFDLQAQDTDASHLVTVPCDSPFLPLDLVARLKADAGPETIAVATSDGRTHPVFALWPKSIADDLENWLVNPDNRRLRAFLDRHSTVYVDFPILDIGGEMLDPFLNINTPEDLALAKRFTEALR</sequence>
<feature type="binding site" evidence="8">
    <location>
        <position position="104"/>
    </location>
    <ligand>
        <name>Mg(2+)</name>
        <dbReference type="ChEBI" id="CHEBI:18420"/>
    </ligand>
</feature>
<proteinExistence type="inferred from homology"/>
<keyword evidence="10" id="KW-0548">Nucleotidyltransferase</keyword>
<dbReference type="Proteomes" id="UP000585437">
    <property type="component" value="Unassembled WGS sequence"/>
</dbReference>
<evidence type="ECO:0000259" key="9">
    <source>
        <dbReference type="Pfam" id="PF12804"/>
    </source>
</evidence>
<evidence type="ECO:0000256" key="8">
    <source>
        <dbReference type="HAMAP-Rule" id="MF_00316"/>
    </source>
</evidence>
<keyword evidence="6 8" id="KW-0342">GTP-binding</keyword>
<dbReference type="EMBL" id="JACHBU010000001">
    <property type="protein sequence ID" value="MBB6506818.1"/>
    <property type="molecule type" value="Genomic_DNA"/>
</dbReference>
<dbReference type="GO" id="GO:0061603">
    <property type="term" value="F:molybdenum cofactor guanylyltransferase activity"/>
    <property type="evidence" value="ECO:0007669"/>
    <property type="project" value="UniProtKB-EC"/>
</dbReference>
<comment type="cofactor">
    <cofactor evidence="8">
        <name>Mg(2+)</name>
        <dbReference type="ChEBI" id="CHEBI:18420"/>
    </cofactor>
</comment>
<dbReference type="SUPFAM" id="SSF53448">
    <property type="entry name" value="Nucleotide-diphospho-sugar transferases"/>
    <property type="match status" value="1"/>
</dbReference>
<dbReference type="Pfam" id="PF12804">
    <property type="entry name" value="NTP_transf_3"/>
    <property type="match status" value="1"/>
</dbReference>
<comment type="similarity">
    <text evidence="8">Belongs to the MobA family.</text>
</comment>
<keyword evidence="7 8" id="KW-0501">Molybdenum cofactor biosynthesis</keyword>
<gene>
    <name evidence="8" type="primary">mobA</name>
    <name evidence="10" type="ORF">F4695_000137</name>
</gene>
<dbReference type="InterPro" id="IPR013482">
    <property type="entry name" value="Molybde_CF_guanTrfase"/>
</dbReference>
<dbReference type="InterPro" id="IPR025877">
    <property type="entry name" value="MobA-like_NTP_Trfase"/>
</dbReference>
<evidence type="ECO:0000256" key="2">
    <source>
        <dbReference type="ARBA" id="ARBA00022679"/>
    </source>
</evidence>
<organism evidence="10 11">
    <name type="scientific">Rhizobium soli</name>
    <dbReference type="NCBI Taxonomy" id="424798"/>
    <lineage>
        <taxon>Bacteria</taxon>
        <taxon>Pseudomonadati</taxon>
        <taxon>Pseudomonadota</taxon>
        <taxon>Alphaproteobacteria</taxon>
        <taxon>Hyphomicrobiales</taxon>
        <taxon>Rhizobiaceae</taxon>
        <taxon>Rhizobium/Agrobacterium group</taxon>
        <taxon>Rhizobium</taxon>
    </lineage>
</organism>
<feature type="binding site" evidence="8">
    <location>
        <position position="53"/>
    </location>
    <ligand>
        <name>GTP</name>
        <dbReference type="ChEBI" id="CHEBI:37565"/>
    </ligand>
</feature>
<comment type="subunit">
    <text evidence="8">Monomer.</text>
</comment>
<feature type="binding site" evidence="8">
    <location>
        <position position="69"/>
    </location>
    <ligand>
        <name>GTP</name>
        <dbReference type="ChEBI" id="CHEBI:37565"/>
    </ligand>
</feature>
<dbReference type="GO" id="GO:0005737">
    <property type="term" value="C:cytoplasm"/>
    <property type="evidence" value="ECO:0007669"/>
    <property type="project" value="UniProtKB-SubCell"/>
</dbReference>
<feature type="binding site" evidence="8">
    <location>
        <position position="25"/>
    </location>
    <ligand>
        <name>GTP</name>
        <dbReference type="ChEBI" id="CHEBI:37565"/>
    </ligand>
</feature>
<dbReference type="GO" id="GO:0046872">
    <property type="term" value="F:metal ion binding"/>
    <property type="evidence" value="ECO:0007669"/>
    <property type="project" value="UniProtKB-KW"/>
</dbReference>
<keyword evidence="5 8" id="KW-0460">Magnesium</keyword>
<evidence type="ECO:0000256" key="5">
    <source>
        <dbReference type="ARBA" id="ARBA00022842"/>
    </source>
</evidence>
<dbReference type="EC" id="2.7.7.77" evidence="8"/>
<dbReference type="Gene3D" id="3.90.550.10">
    <property type="entry name" value="Spore Coat Polysaccharide Biosynthesis Protein SpsA, Chain A"/>
    <property type="match status" value="1"/>
</dbReference>
<keyword evidence="4 8" id="KW-0547">Nucleotide-binding</keyword>
<evidence type="ECO:0000256" key="1">
    <source>
        <dbReference type="ARBA" id="ARBA00022490"/>
    </source>
</evidence>
<comment type="catalytic activity">
    <reaction evidence="8">
        <text>Mo-molybdopterin + GTP + H(+) = Mo-molybdopterin guanine dinucleotide + diphosphate</text>
        <dbReference type="Rhea" id="RHEA:34243"/>
        <dbReference type="ChEBI" id="CHEBI:15378"/>
        <dbReference type="ChEBI" id="CHEBI:33019"/>
        <dbReference type="ChEBI" id="CHEBI:37565"/>
        <dbReference type="ChEBI" id="CHEBI:71302"/>
        <dbReference type="ChEBI" id="CHEBI:71310"/>
        <dbReference type="EC" id="2.7.7.77"/>
    </reaction>
</comment>
<comment type="subcellular location">
    <subcellularLocation>
        <location evidence="8">Cytoplasm</location>
    </subcellularLocation>
</comment>
<keyword evidence="3 8" id="KW-0479">Metal-binding</keyword>
<dbReference type="PANTHER" id="PTHR19136">
    <property type="entry name" value="MOLYBDENUM COFACTOR GUANYLYLTRANSFERASE"/>
    <property type="match status" value="1"/>
</dbReference>
<evidence type="ECO:0000256" key="3">
    <source>
        <dbReference type="ARBA" id="ARBA00022723"/>
    </source>
</evidence>
<dbReference type="NCBIfam" id="TIGR02665">
    <property type="entry name" value="molyb_mobA"/>
    <property type="match status" value="1"/>
</dbReference>
<comment type="function">
    <text evidence="8">Transfers a GMP moiety from GTP to Mo-molybdopterin (Mo-MPT) cofactor (Moco or molybdenum cofactor) to form Mo-molybdopterin guanine dinucleotide (Mo-MGD) cofactor.</text>
</comment>
<comment type="domain">
    <text evidence="8">The N-terminal domain determines nucleotide recognition and specific binding, while the C-terminal domain determines the specific binding to the target protein.</text>
</comment>
<accession>A0A7X0JFV2</accession>
<protein>
    <recommendedName>
        <fullName evidence="8">Molybdenum cofactor guanylyltransferase</fullName>
        <shortName evidence="8">MoCo guanylyltransferase</shortName>
        <ecNumber evidence="8">2.7.7.77</ecNumber>
    </recommendedName>
    <alternativeName>
        <fullName evidence="8">GTP:molybdopterin guanylyltransferase</fullName>
    </alternativeName>
    <alternativeName>
        <fullName evidence="8">Mo-MPT guanylyltransferase</fullName>
    </alternativeName>
    <alternativeName>
        <fullName evidence="8">Molybdopterin guanylyltransferase</fullName>
    </alternativeName>
    <alternativeName>
        <fullName evidence="8">Molybdopterin-guanine dinucleotide synthase</fullName>
        <shortName evidence="8">MGD synthase</shortName>
    </alternativeName>
</protein>
<feature type="domain" description="MobA-like NTP transferase" evidence="9">
    <location>
        <begin position="10"/>
        <end position="169"/>
    </location>
</feature>
<evidence type="ECO:0000256" key="4">
    <source>
        <dbReference type="ARBA" id="ARBA00022741"/>
    </source>
</evidence>
<reference evidence="10 11" key="1">
    <citation type="submission" date="2020-08" db="EMBL/GenBank/DDBJ databases">
        <title>The Agave Microbiome: Exploring the role of microbial communities in plant adaptations to desert environments.</title>
        <authorList>
            <person name="Partida-Martinez L.P."/>
        </authorList>
    </citation>
    <scope>NUCLEOTIDE SEQUENCE [LARGE SCALE GENOMIC DNA]</scope>
    <source>
        <strain evidence="10 11">AS3.12</strain>
    </source>
</reference>
<keyword evidence="2 8" id="KW-0808">Transferase</keyword>
<dbReference type="RefSeq" id="WP_210311713.1">
    <property type="nucleotide sequence ID" value="NZ_JACHBU010000001.1"/>
</dbReference>
<dbReference type="GO" id="GO:0005525">
    <property type="term" value="F:GTP binding"/>
    <property type="evidence" value="ECO:0007669"/>
    <property type="project" value="UniProtKB-UniRule"/>
</dbReference>
<keyword evidence="1 8" id="KW-0963">Cytoplasm</keyword>
<name>A0A7X0JFV2_9HYPH</name>
<comment type="caution">
    <text evidence="10">The sequence shown here is derived from an EMBL/GenBank/DDBJ whole genome shotgun (WGS) entry which is preliminary data.</text>
</comment>
<dbReference type="HAMAP" id="MF_00316">
    <property type="entry name" value="MobA"/>
    <property type="match status" value="1"/>
</dbReference>